<organism evidence="1 2">
    <name type="scientific">Streptomyces violaceolatus</name>
    <dbReference type="NCBI Taxonomy" id="67378"/>
    <lineage>
        <taxon>Bacteria</taxon>
        <taxon>Bacillati</taxon>
        <taxon>Actinomycetota</taxon>
        <taxon>Actinomycetes</taxon>
        <taxon>Kitasatosporales</taxon>
        <taxon>Streptomycetaceae</taxon>
        <taxon>Streptomyces</taxon>
        <taxon>Streptomyces violaceoruber group</taxon>
    </lineage>
</organism>
<accession>A0ABN3T7B9</accession>
<comment type="caution">
    <text evidence="1">The sequence shown here is derived from an EMBL/GenBank/DDBJ whole genome shotgun (WGS) entry which is preliminary data.</text>
</comment>
<evidence type="ECO:0000313" key="2">
    <source>
        <dbReference type="Proteomes" id="UP001499989"/>
    </source>
</evidence>
<protein>
    <submittedName>
        <fullName evidence="1">Uncharacterized protein</fullName>
    </submittedName>
</protein>
<dbReference type="Proteomes" id="UP001499989">
    <property type="component" value="Unassembled WGS sequence"/>
</dbReference>
<reference evidence="1 2" key="1">
    <citation type="journal article" date="2019" name="Int. J. Syst. Evol. Microbiol.">
        <title>The Global Catalogue of Microorganisms (GCM) 10K type strain sequencing project: providing services to taxonomists for standard genome sequencing and annotation.</title>
        <authorList>
            <consortium name="The Broad Institute Genomics Platform"/>
            <consortium name="The Broad Institute Genome Sequencing Center for Infectious Disease"/>
            <person name="Wu L."/>
            <person name="Ma J."/>
        </authorList>
    </citation>
    <scope>NUCLEOTIDE SEQUENCE [LARGE SCALE GENOMIC DNA]</scope>
    <source>
        <strain evidence="1 2">JCM 4531</strain>
    </source>
</reference>
<keyword evidence="2" id="KW-1185">Reference proteome</keyword>
<dbReference type="EMBL" id="BAAASK010000021">
    <property type="protein sequence ID" value="GAA2695608.1"/>
    <property type="molecule type" value="Genomic_DNA"/>
</dbReference>
<sequence>MRGPRGTTGWRAGLAADWERAAAASGSVAEPARPSSGTDFWSIGFAWAGFGPRTHDWGADDTAGEGLIFLPASTTRSC</sequence>
<name>A0ABN3T7B9_9ACTN</name>
<evidence type="ECO:0000313" key="1">
    <source>
        <dbReference type="EMBL" id="GAA2695608.1"/>
    </source>
</evidence>
<gene>
    <name evidence="1" type="ORF">GCM10010310_57390</name>
</gene>
<proteinExistence type="predicted"/>